<dbReference type="PROSITE" id="PS51419">
    <property type="entry name" value="RAB"/>
    <property type="match status" value="1"/>
</dbReference>
<dbReference type="PANTHER" id="PTHR47978">
    <property type="match status" value="1"/>
</dbReference>
<keyword evidence="4 7" id="KW-1133">Transmembrane helix</keyword>
<accession>A0ABQ8EI86</accession>
<comment type="caution">
    <text evidence="9">The sequence shown here is derived from an EMBL/GenBank/DDBJ whole genome shotgun (WGS) entry which is preliminary data.</text>
</comment>
<dbReference type="SMART" id="SM00174">
    <property type="entry name" value="RHO"/>
    <property type="match status" value="1"/>
</dbReference>
<feature type="transmembrane region" description="Helical" evidence="7">
    <location>
        <begin position="70"/>
        <end position="91"/>
    </location>
</feature>
<feature type="transmembrane region" description="Helical" evidence="7">
    <location>
        <begin position="197"/>
        <end position="223"/>
    </location>
</feature>
<keyword evidence="10" id="KW-1185">Reference proteome</keyword>
<dbReference type="SMART" id="SM00724">
    <property type="entry name" value="TLC"/>
    <property type="match status" value="1"/>
</dbReference>
<dbReference type="PROSITE" id="PS51421">
    <property type="entry name" value="RAS"/>
    <property type="match status" value="1"/>
</dbReference>
<dbReference type="Proteomes" id="UP000824890">
    <property type="component" value="Unassembled WGS sequence"/>
</dbReference>
<dbReference type="InterPro" id="IPR006634">
    <property type="entry name" value="TLC-dom"/>
</dbReference>
<dbReference type="PROSITE" id="PS51420">
    <property type="entry name" value="RHO"/>
    <property type="match status" value="1"/>
</dbReference>
<dbReference type="EMBL" id="JAGKQM010000001">
    <property type="protein sequence ID" value="KAH0941399.1"/>
    <property type="molecule type" value="Genomic_DNA"/>
</dbReference>
<sequence length="466" mass="52050">MDVMSYQNQAEGFVKGYLLADPCLPYTSVLAGIFLCKMVYDLTESFSSIHIKSYSALTKMKRIEWNNRRVGISTVHAILISLMSLYFVFFSDLFSDQTSLQGLMVFRSSPLSNFGLGVSVGYFLADLGMIIWLYPSLGGLEYIFHHSLSGVAVAYSLFSGEAQLYTYMVLISEVTTPSINLRWYLDTAGLKRSKAYLINGVAIFLAWLTARIILFIYMFYHVYIHYDQVVQMNTFGYLLVFVVPIALSVMNLMWFVHELSLSSVIMATAGNKTINAKLVLLGDVGAGKSSLVLRFVKDQFVEFQESTIGAAFFSQTLAVNDATVKFEIWDTAGQERYHSLAPMYYRGAAAAIIVFDVTNQASFERAKKWVQELQAQVGNTNMVMALAGNKSDLLDAKKVTAEEAQTYAQENGLFFMETSAKTAANVKEIFYEIARRLPRVQPTENPTGMVLPDRAMDRAVSSSCCA</sequence>
<comment type="subcellular location">
    <subcellularLocation>
        <location evidence="1">Membrane</location>
        <topology evidence="1">Multi-pass membrane protein</topology>
    </subcellularLocation>
</comment>
<feature type="domain" description="TLC" evidence="8">
    <location>
        <begin position="62"/>
        <end position="267"/>
    </location>
</feature>
<dbReference type="SUPFAM" id="SSF52540">
    <property type="entry name" value="P-loop containing nucleoside triphosphate hydrolases"/>
    <property type="match status" value="1"/>
</dbReference>
<reference evidence="9 10" key="1">
    <citation type="submission" date="2021-05" db="EMBL/GenBank/DDBJ databases">
        <title>Genome Assembly of Synthetic Allotetraploid Brassica napus Reveals Homoeologous Exchanges between Subgenomes.</title>
        <authorList>
            <person name="Davis J.T."/>
        </authorList>
    </citation>
    <scope>NUCLEOTIDE SEQUENCE [LARGE SCALE GENOMIC DNA]</scope>
    <source>
        <strain evidence="10">cv. Da-Ae</strain>
        <tissue evidence="9">Seedling</tissue>
    </source>
</reference>
<evidence type="ECO:0000259" key="8">
    <source>
        <dbReference type="PROSITE" id="PS50922"/>
    </source>
</evidence>
<evidence type="ECO:0000313" key="10">
    <source>
        <dbReference type="Proteomes" id="UP000824890"/>
    </source>
</evidence>
<feature type="transmembrane region" description="Helical" evidence="7">
    <location>
        <begin position="235"/>
        <end position="256"/>
    </location>
</feature>
<name>A0ABQ8EI86_BRANA</name>
<dbReference type="Gene3D" id="3.40.50.300">
    <property type="entry name" value="P-loop containing nucleotide triphosphate hydrolases"/>
    <property type="match status" value="1"/>
</dbReference>
<dbReference type="SMART" id="SM00173">
    <property type="entry name" value="RAS"/>
    <property type="match status" value="1"/>
</dbReference>
<gene>
    <name evidence="9" type="ORF">HID58_001036</name>
</gene>
<dbReference type="InterPro" id="IPR005225">
    <property type="entry name" value="Small_GTP-bd"/>
</dbReference>
<evidence type="ECO:0000313" key="9">
    <source>
        <dbReference type="EMBL" id="KAH0941399.1"/>
    </source>
</evidence>
<proteinExistence type="predicted"/>
<dbReference type="InterPro" id="IPR027417">
    <property type="entry name" value="P-loop_NTPase"/>
</dbReference>
<dbReference type="InterPro" id="IPR001806">
    <property type="entry name" value="Small_GTPase"/>
</dbReference>
<dbReference type="CDD" id="cd01860">
    <property type="entry name" value="Rab5_related"/>
    <property type="match status" value="1"/>
</dbReference>
<evidence type="ECO:0000256" key="4">
    <source>
        <dbReference type="ARBA" id="ARBA00022989"/>
    </source>
</evidence>
<dbReference type="SMART" id="SM00177">
    <property type="entry name" value="ARF"/>
    <property type="match status" value="1"/>
</dbReference>
<dbReference type="NCBIfam" id="TIGR00231">
    <property type="entry name" value="small_GTP"/>
    <property type="match status" value="1"/>
</dbReference>
<keyword evidence="2 6" id="KW-0812">Transmembrane</keyword>
<evidence type="ECO:0000256" key="7">
    <source>
        <dbReference type="SAM" id="Phobius"/>
    </source>
</evidence>
<dbReference type="PROSITE" id="PS50922">
    <property type="entry name" value="TLC"/>
    <property type="match status" value="1"/>
</dbReference>
<keyword evidence="5 6" id="KW-0472">Membrane</keyword>
<evidence type="ECO:0000256" key="3">
    <source>
        <dbReference type="ARBA" id="ARBA00022741"/>
    </source>
</evidence>
<dbReference type="Pfam" id="PF00071">
    <property type="entry name" value="Ras"/>
    <property type="match status" value="1"/>
</dbReference>
<feature type="transmembrane region" description="Helical" evidence="7">
    <location>
        <begin position="111"/>
        <end position="133"/>
    </location>
</feature>
<evidence type="ECO:0000256" key="1">
    <source>
        <dbReference type="ARBA" id="ARBA00004141"/>
    </source>
</evidence>
<keyword evidence="3" id="KW-0547">Nucleotide-binding</keyword>
<organism evidence="9 10">
    <name type="scientific">Brassica napus</name>
    <name type="common">Rape</name>
    <dbReference type="NCBI Taxonomy" id="3708"/>
    <lineage>
        <taxon>Eukaryota</taxon>
        <taxon>Viridiplantae</taxon>
        <taxon>Streptophyta</taxon>
        <taxon>Embryophyta</taxon>
        <taxon>Tracheophyta</taxon>
        <taxon>Spermatophyta</taxon>
        <taxon>Magnoliopsida</taxon>
        <taxon>eudicotyledons</taxon>
        <taxon>Gunneridae</taxon>
        <taxon>Pentapetalae</taxon>
        <taxon>rosids</taxon>
        <taxon>malvids</taxon>
        <taxon>Brassicales</taxon>
        <taxon>Brassicaceae</taxon>
        <taxon>Brassiceae</taxon>
        <taxon>Brassica</taxon>
    </lineage>
</organism>
<dbReference type="Pfam" id="PF03798">
    <property type="entry name" value="TRAM_LAG1_CLN8"/>
    <property type="match status" value="1"/>
</dbReference>
<evidence type="ECO:0000256" key="6">
    <source>
        <dbReference type="PROSITE-ProRule" id="PRU00205"/>
    </source>
</evidence>
<evidence type="ECO:0000256" key="5">
    <source>
        <dbReference type="ARBA" id="ARBA00023136"/>
    </source>
</evidence>
<protein>
    <recommendedName>
        <fullName evidence="8">TLC domain-containing protein</fullName>
    </recommendedName>
</protein>
<dbReference type="SMART" id="SM00175">
    <property type="entry name" value="RAB"/>
    <property type="match status" value="1"/>
</dbReference>
<evidence type="ECO:0000256" key="2">
    <source>
        <dbReference type="ARBA" id="ARBA00022692"/>
    </source>
</evidence>
<dbReference type="PRINTS" id="PR00449">
    <property type="entry name" value="RASTRNSFRMNG"/>
</dbReference>
<dbReference type="SMART" id="SM00176">
    <property type="entry name" value="RAN"/>
    <property type="match status" value="1"/>
</dbReference>